<accession>A0A2U8GJC7</accession>
<protein>
    <recommendedName>
        <fullName evidence="2">Group II intron maturase-specific domain-containing protein</fullName>
    </recommendedName>
</protein>
<dbReference type="EMBL" id="MF276984">
    <property type="protein sequence ID" value="AWI68774.1"/>
    <property type="molecule type" value="Genomic_DNA"/>
</dbReference>
<keyword evidence="1" id="KW-0472">Membrane</keyword>
<feature type="domain" description="Group II intron maturase-specific" evidence="2">
    <location>
        <begin position="1277"/>
        <end position="1348"/>
    </location>
</feature>
<geneLocation type="chloroplast" evidence="3"/>
<feature type="transmembrane region" description="Helical" evidence="1">
    <location>
        <begin position="71"/>
        <end position="90"/>
    </location>
</feature>
<keyword evidence="1" id="KW-0812">Transmembrane</keyword>
<dbReference type="RefSeq" id="YP_009492193.1">
    <property type="nucleotide sequence ID" value="NC_037921.1"/>
</dbReference>
<keyword evidence="3" id="KW-0150">Chloroplast</keyword>
<evidence type="ECO:0000256" key="1">
    <source>
        <dbReference type="SAM" id="Phobius"/>
    </source>
</evidence>
<dbReference type="InterPro" id="IPR013597">
    <property type="entry name" value="Mat_intron_G2"/>
</dbReference>
<keyword evidence="1" id="KW-1133">Transmembrane helix</keyword>
<proteinExistence type="predicted"/>
<keyword evidence="3" id="KW-0934">Plastid</keyword>
<sequence length="1386" mass="166855">MYKYLKNIKRVDFDFCFFTPLAEHSKSFAFTSASRLRSTSCLKKIKNVKNYRVNKNKNNSFLFFCLKKKELFYFMFFKHINYYINLLFYYHCFSFKKIQYIIIMKTFSTCASQPQSASEGNVFVQAKVKNFSKKNALVATSLLSESLTFAFSLRESKTNTAQVQKHVYITKGHERNNNLIYKINLLLSSVAQEQPVQSTREEAKSICFCFFCCFGSSHHYVSECNHCVPQDPRAKERKSNSQRSTKFFNKLSLNNNMFFLFNNKNCLNNMIFEIYNRVLFLNNYFSIFINKKYKTFKTDNFIKNKTFKCSKLTQNIYNLKLLLKFQKIFYCIEMTYFLSKKNFYNKRKKFLFFKIQKLLWNHFILKKKSFLTLYSIIFSKKKYTDFSYHYNNKLENRKSQEGQKQKSKPNTYYKTYNLQTWFATTHKQNLQATCASQPFAPLRGRRSANDCKAFAQTKEEESKNFNNIKIKKNIFLNIKKTQISSTLFYAAHLTPSFVLLTSFLKRNKIQECKAKNFFSNNMKKSNRKIEIILGPLKFGLSFELHCNIFSYYTFNYFIKQSIKTIKSNFLFYDCINFYKKKILNNYSCSSFAGLSPSETSFVLLESFFYLRSTASSNCQVALLLSLRKRAKEANATLLLLRRSRPASGAKKRKSKSQRFQTPNLFCFNNLKWRLDLYKRTNVKVSNMGLNHIIRKDSEESQTEKRSKLLKKILIKKNIIYELLLKKQNLVINNQNFFYVLKQLIEILKQIRPFKFILHLKRYFNFNKNLKNFIYFNFILKSFYPYDKTSNFVLNSFEIENYLKLKMFFLITKFTKINMSFNKKEKNKNIEYIKLYNIGFYYGSFLLNFNINIFDIIDILYKNFYRFFLCIFHKSFTPSLDKRALAFASLLRIACGAKQIKAQRIKATSKIDDYLRLTRSKIYKNKRFRKKLKFFRIRTRKSHTFDCKQSLQVLLNKNSFKTYKINLFKYKFFKFVLEKLFLNKKIKKKKYLRSFHSLRDCFFAHRVEQKSAKSSERSKGKANPQTKTSIFSLCTKYEKSLKNKNLFLYDFKKFLFNYSFFTVYKNFQIIKIQNKSKFFLIKKWHLLKTIYQKISNYIWKKNKISFFYETNYFNIFYNSKFANCLIIDKNNIFVLNSKYNIINKFVDATFRWNKKFNLNCKENIFCLKKKKILSLEKMYSLKKNGLNFKGFFLFFISNKVLDIKKEKFNIKESLIINYLIKKEIFILKNHFFSCASALLAERCEDPRVQNFHSEYFNFKINTGLIPSKKFLKKHLILLKNIILKYNSETQKKLLYKLSFRIMNWSYYYKIVTNSQLFYYCDSFIYKFIWKWACHNHPNKSKKWIQQKYFFSLKNKKWVFAILPKNFDSKSSKKDIFYLPFHSFLINF</sequence>
<evidence type="ECO:0000259" key="2">
    <source>
        <dbReference type="Pfam" id="PF08388"/>
    </source>
</evidence>
<name>A0A2U8GJC7_9CHLO</name>
<dbReference type="Pfam" id="PF08388">
    <property type="entry name" value="GIIM"/>
    <property type="match status" value="1"/>
</dbReference>
<evidence type="ECO:0000313" key="3">
    <source>
        <dbReference type="EMBL" id="AWI68774.1"/>
    </source>
</evidence>
<organism evidence="3">
    <name type="scientific">Pseudopediastrum integrum</name>
    <dbReference type="NCBI Taxonomy" id="271402"/>
    <lineage>
        <taxon>Eukaryota</taxon>
        <taxon>Viridiplantae</taxon>
        <taxon>Chlorophyta</taxon>
        <taxon>core chlorophytes</taxon>
        <taxon>Chlorophyceae</taxon>
        <taxon>CS clade</taxon>
        <taxon>Sphaeropleales</taxon>
        <taxon>Hydrodictyaceae</taxon>
        <taxon>Pseudopediastrum</taxon>
    </lineage>
</organism>
<dbReference type="GeneID" id="36951838"/>
<reference evidence="3" key="1">
    <citation type="journal article" date="2018" name="Am. J. Bot.">
        <title>Organellar phylogenomics inform systematics in the green algal family Hydrodictyaceae (Chlorophyceae) and provide clues to the complex evolutionary history of plastid genomes in the green algal tree of life.</title>
        <authorList>
            <person name="McManus H.A."/>
            <person name="Fucikova K."/>
            <person name="Lewis P.O."/>
            <person name="Lewis L.A."/>
            <person name="Karol K.G."/>
        </authorList>
    </citation>
    <scope>NUCLEOTIDE SEQUENCE</scope>
</reference>